<dbReference type="OMA" id="ITKEPRY"/>
<organism evidence="6">
    <name type="scientific">Schizophyllum commune (strain H4-8 / FGSC 9210)</name>
    <name type="common">Split gill fungus</name>
    <dbReference type="NCBI Taxonomy" id="578458"/>
    <lineage>
        <taxon>Eukaryota</taxon>
        <taxon>Fungi</taxon>
        <taxon>Dikarya</taxon>
        <taxon>Basidiomycota</taxon>
        <taxon>Agaricomycotina</taxon>
        <taxon>Agaricomycetes</taxon>
        <taxon>Agaricomycetidae</taxon>
        <taxon>Agaricales</taxon>
        <taxon>Schizophyllaceae</taxon>
        <taxon>Schizophyllum</taxon>
    </lineage>
</organism>
<dbReference type="GO" id="GO:0003723">
    <property type="term" value="F:RNA binding"/>
    <property type="evidence" value="ECO:0007669"/>
    <property type="project" value="InterPro"/>
</dbReference>
<dbReference type="STRING" id="578458.D8Q321"/>
<dbReference type="InterPro" id="IPR036164">
    <property type="entry name" value="bL21-like_sf"/>
</dbReference>
<dbReference type="InterPro" id="IPR028909">
    <property type="entry name" value="bL21-like"/>
</dbReference>
<gene>
    <name evidence="5" type="ORF">SCHCODRAFT_233947</name>
</gene>
<evidence type="ECO:0000256" key="1">
    <source>
        <dbReference type="ARBA" id="ARBA00008563"/>
    </source>
</evidence>
<evidence type="ECO:0000313" key="5">
    <source>
        <dbReference type="EMBL" id="EFI98230.1"/>
    </source>
</evidence>
<evidence type="ECO:0000256" key="2">
    <source>
        <dbReference type="ARBA" id="ARBA00022980"/>
    </source>
</evidence>
<keyword evidence="3" id="KW-0687">Ribonucleoprotein</keyword>
<protein>
    <recommendedName>
        <fullName evidence="4">Large ribosomal subunit protein bL21m</fullName>
    </recommendedName>
</protein>
<dbReference type="GO" id="GO:0003735">
    <property type="term" value="F:structural constituent of ribosome"/>
    <property type="evidence" value="ECO:0007669"/>
    <property type="project" value="InterPro"/>
</dbReference>
<keyword evidence="2" id="KW-0689">Ribosomal protein</keyword>
<evidence type="ECO:0000256" key="4">
    <source>
        <dbReference type="ARBA" id="ARBA00044129"/>
    </source>
</evidence>
<dbReference type="eggNOG" id="KOG0453">
    <property type="taxonomic scope" value="Eukaryota"/>
</dbReference>
<dbReference type="HOGENOM" id="CLU_061463_5_3_1"/>
<dbReference type="PANTHER" id="PTHR21349:SF0">
    <property type="entry name" value="LARGE RIBOSOMAL SUBUNIT PROTEIN BL21M"/>
    <property type="match status" value="1"/>
</dbReference>
<proteinExistence type="inferred from homology"/>
<dbReference type="HAMAP" id="MF_01363">
    <property type="entry name" value="Ribosomal_bL21"/>
    <property type="match status" value="1"/>
</dbReference>
<name>D8Q321_SCHCM</name>
<sequence>MAALLQAARAAPRTSSAALDLIRAQPNQYIIATLGGRKHILAPRDLLTIPRMPDVKVGDVVLLDHIHELGSRDFTIRGKPTIPTTKVQVQATVVEHTKGKMESIFKKKRRKGYRKTITHKQPYTRLRIGDIEIPSPFASTGSQVAASATSASAAP</sequence>
<dbReference type="PANTHER" id="PTHR21349">
    <property type="entry name" value="50S RIBOSOMAL PROTEIN L21"/>
    <property type="match status" value="1"/>
</dbReference>
<dbReference type="RefSeq" id="XP_003033133.1">
    <property type="nucleotide sequence ID" value="XM_003033087.1"/>
</dbReference>
<dbReference type="GeneID" id="9590303"/>
<dbReference type="Proteomes" id="UP000007431">
    <property type="component" value="Unassembled WGS sequence"/>
</dbReference>
<keyword evidence="6" id="KW-1185">Reference proteome</keyword>
<dbReference type="InterPro" id="IPR001787">
    <property type="entry name" value="Ribosomal_bL21"/>
</dbReference>
<dbReference type="VEuPathDB" id="FungiDB:SCHCODRAFT_02617614"/>
<dbReference type="AlphaFoldDB" id="D8Q321"/>
<comment type="similarity">
    <text evidence="1">Belongs to the bacterial ribosomal protein bL21 family.</text>
</comment>
<dbReference type="Pfam" id="PF00829">
    <property type="entry name" value="Ribosomal_L21p"/>
    <property type="match status" value="1"/>
</dbReference>
<evidence type="ECO:0000256" key="3">
    <source>
        <dbReference type="ARBA" id="ARBA00023274"/>
    </source>
</evidence>
<dbReference type="KEGG" id="scm:SCHCO_02617614"/>
<dbReference type="InParanoid" id="D8Q321"/>
<dbReference type="GO" id="GO:0006412">
    <property type="term" value="P:translation"/>
    <property type="evidence" value="ECO:0007669"/>
    <property type="project" value="InterPro"/>
</dbReference>
<reference evidence="5 6" key="1">
    <citation type="journal article" date="2010" name="Nat. Biotechnol.">
        <title>Genome sequence of the model mushroom Schizophyllum commune.</title>
        <authorList>
            <person name="Ohm R.A."/>
            <person name="de Jong J.F."/>
            <person name="Lugones L.G."/>
            <person name="Aerts A."/>
            <person name="Kothe E."/>
            <person name="Stajich J.E."/>
            <person name="de Vries R.P."/>
            <person name="Record E."/>
            <person name="Levasseur A."/>
            <person name="Baker S.E."/>
            <person name="Bartholomew K.A."/>
            <person name="Coutinho P.M."/>
            <person name="Erdmann S."/>
            <person name="Fowler T.J."/>
            <person name="Gathman A.C."/>
            <person name="Lombard V."/>
            <person name="Henrissat B."/>
            <person name="Knabe N."/>
            <person name="Kuees U."/>
            <person name="Lilly W.W."/>
            <person name="Lindquist E."/>
            <person name="Lucas S."/>
            <person name="Magnuson J.K."/>
            <person name="Piumi F."/>
            <person name="Raudaskoski M."/>
            <person name="Salamov A."/>
            <person name="Schmutz J."/>
            <person name="Schwarze F.W.M.R."/>
            <person name="vanKuyk P.A."/>
            <person name="Horton J.S."/>
            <person name="Grigoriev I.V."/>
            <person name="Woesten H.A.B."/>
        </authorList>
    </citation>
    <scope>NUCLEOTIDE SEQUENCE [LARGE SCALE GENOMIC DNA]</scope>
    <source>
        <strain evidence="6">H4-8 / FGSC 9210</strain>
    </source>
</reference>
<dbReference type="EMBL" id="GL377305">
    <property type="protein sequence ID" value="EFI98230.1"/>
    <property type="molecule type" value="Genomic_DNA"/>
</dbReference>
<dbReference type="SUPFAM" id="SSF141091">
    <property type="entry name" value="L21p-like"/>
    <property type="match status" value="1"/>
</dbReference>
<evidence type="ECO:0000313" key="6">
    <source>
        <dbReference type="Proteomes" id="UP000007431"/>
    </source>
</evidence>
<dbReference type="GO" id="GO:0005762">
    <property type="term" value="C:mitochondrial large ribosomal subunit"/>
    <property type="evidence" value="ECO:0007669"/>
    <property type="project" value="TreeGrafter"/>
</dbReference>
<dbReference type="OrthoDB" id="5994at2759"/>
<accession>D8Q321</accession>